<organism evidence="13 15">
    <name type="scientific">Actinobacillus seminis</name>
    <dbReference type="NCBI Taxonomy" id="722"/>
    <lineage>
        <taxon>Bacteria</taxon>
        <taxon>Pseudomonadati</taxon>
        <taxon>Pseudomonadota</taxon>
        <taxon>Gammaproteobacteria</taxon>
        <taxon>Pasteurellales</taxon>
        <taxon>Pasteurellaceae</taxon>
        <taxon>Actinobacillus</taxon>
    </lineage>
</organism>
<dbReference type="RefSeq" id="WP_094946246.1">
    <property type="nucleotide sequence ID" value="NZ_JBMHIA010000018.1"/>
</dbReference>
<keyword evidence="5 9" id="KW-0653">Protein transport</keyword>
<keyword evidence="4 9" id="KW-0812">Transmembrane</keyword>
<keyword evidence="8 9" id="KW-0472">Membrane</keyword>
<dbReference type="OrthoDB" id="9816005at2"/>
<dbReference type="EMBL" id="NLFK01000004">
    <property type="protein sequence ID" value="OZN25160.1"/>
    <property type="molecule type" value="Genomic_DNA"/>
</dbReference>
<evidence type="ECO:0000256" key="6">
    <source>
        <dbReference type="ARBA" id="ARBA00022989"/>
    </source>
</evidence>
<name>A0A263HCJ6_9PAST</name>
<keyword evidence="6 9" id="KW-1133">Transmembrane helix</keyword>
<feature type="region of interest" description="Disordered" evidence="11">
    <location>
        <begin position="139"/>
        <end position="190"/>
    </location>
</feature>
<keyword evidence="2 9" id="KW-0813">Transport</keyword>
<evidence type="ECO:0000256" key="10">
    <source>
        <dbReference type="SAM" id="Coils"/>
    </source>
</evidence>
<evidence type="ECO:0000256" key="2">
    <source>
        <dbReference type="ARBA" id="ARBA00022448"/>
    </source>
</evidence>
<dbReference type="NCBIfam" id="TIGR01410">
    <property type="entry name" value="tatB"/>
    <property type="match status" value="1"/>
</dbReference>
<evidence type="ECO:0000256" key="3">
    <source>
        <dbReference type="ARBA" id="ARBA00022475"/>
    </source>
</evidence>
<dbReference type="EMBL" id="UFSB01000001">
    <property type="protein sequence ID" value="SUU33935.1"/>
    <property type="molecule type" value="Genomic_DNA"/>
</dbReference>
<dbReference type="AlphaFoldDB" id="A0A263HCJ6"/>
<reference evidence="13 15" key="2">
    <citation type="submission" date="2018-06" db="EMBL/GenBank/DDBJ databases">
        <authorList>
            <consortium name="Pathogen Informatics"/>
            <person name="Doyle S."/>
        </authorList>
    </citation>
    <scope>NUCLEOTIDE SEQUENCE [LARGE SCALE GENOMIC DNA]</scope>
    <source>
        <strain evidence="13 15">NCTC10851</strain>
    </source>
</reference>
<dbReference type="PANTHER" id="PTHR33162:SF1">
    <property type="entry name" value="SEC-INDEPENDENT PROTEIN TRANSLOCASE PROTEIN TATA, CHLOROPLASTIC"/>
    <property type="match status" value="1"/>
</dbReference>
<dbReference type="InParanoid" id="A0A263HCJ6"/>
<dbReference type="GO" id="GO:0043953">
    <property type="term" value="P:protein transport by the Tat complex"/>
    <property type="evidence" value="ECO:0007669"/>
    <property type="project" value="UniProtKB-UniRule"/>
</dbReference>
<sequence length="218" mass="23787">MFDIGFSELVVLFIVGLIVLGPQRLPVAIRTVMGWVRTIRGLAANVQNELSQELKLQELQESIKKAEHLNLQQLSPELNKTVEELRESAQKIKADLEKKAAETNTSFEQQAKALKAAIQSSHSTAAENAAKAVAPSIEERSKVQQVEDQSTAATAPVKIQPAEHLAETSSKTTALSPEEQAELAEQADPITLSATQYYPEDEALMELSPSNKTPSEKS</sequence>
<dbReference type="Pfam" id="PF02416">
    <property type="entry name" value="TatA_B_E"/>
    <property type="match status" value="1"/>
</dbReference>
<comment type="similarity">
    <text evidence="9">Belongs to the TatB family.</text>
</comment>
<dbReference type="PANTHER" id="PTHR33162">
    <property type="entry name" value="SEC-INDEPENDENT PROTEIN TRANSLOCASE PROTEIN TATA, CHLOROPLASTIC"/>
    <property type="match status" value="1"/>
</dbReference>
<dbReference type="GO" id="GO:0008320">
    <property type="term" value="F:protein transmembrane transporter activity"/>
    <property type="evidence" value="ECO:0007669"/>
    <property type="project" value="UniProtKB-UniRule"/>
</dbReference>
<evidence type="ECO:0000256" key="8">
    <source>
        <dbReference type="ARBA" id="ARBA00023136"/>
    </source>
</evidence>
<accession>A0A263HCJ6</accession>
<feature type="compositionally biased region" description="Polar residues" evidence="11">
    <location>
        <begin position="143"/>
        <end position="153"/>
    </location>
</feature>
<keyword evidence="7 9" id="KW-0811">Translocation</keyword>
<feature type="coiled-coil region" evidence="10">
    <location>
        <begin position="49"/>
        <end position="106"/>
    </location>
</feature>
<evidence type="ECO:0000256" key="4">
    <source>
        <dbReference type="ARBA" id="ARBA00022692"/>
    </source>
</evidence>
<evidence type="ECO:0000313" key="14">
    <source>
        <dbReference type="Proteomes" id="UP000215738"/>
    </source>
</evidence>
<evidence type="ECO:0000256" key="9">
    <source>
        <dbReference type="HAMAP-Rule" id="MF_00237"/>
    </source>
</evidence>
<dbReference type="Proteomes" id="UP000254507">
    <property type="component" value="Unassembled WGS sequence"/>
</dbReference>
<evidence type="ECO:0000256" key="1">
    <source>
        <dbReference type="ARBA" id="ARBA00004167"/>
    </source>
</evidence>
<evidence type="ECO:0000256" key="7">
    <source>
        <dbReference type="ARBA" id="ARBA00023010"/>
    </source>
</evidence>
<dbReference type="InterPro" id="IPR003369">
    <property type="entry name" value="TatA/B/E"/>
</dbReference>
<dbReference type="FunCoup" id="A0A263HCJ6">
    <property type="interactions" value="214"/>
</dbReference>
<evidence type="ECO:0000256" key="5">
    <source>
        <dbReference type="ARBA" id="ARBA00022927"/>
    </source>
</evidence>
<dbReference type="InterPro" id="IPR018448">
    <property type="entry name" value="TatB"/>
</dbReference>
<dbReference type="HAMAP" id="MF_00237">
    <property type="entry name" value="TatB"/>
    <property type="match status" value="1"/>
</dbReference>
<dbReference type="Gene3D" id="1.20.5.3310">
    <property type="match status" value="1"/>
</dbReference>
<proteinExistence type="inferred from homology"/>
<dbReference type="GO" id="GO:0033281">
    <property type="term" value="C:TAT protein transport complex"/>
    <property type="evidence" value="ECO:0007669"/>
    <property type="project" value="UniProtKB-UniRule"/>
</dbReference>
<evidence type="ECO:0000313" key="12">
    <source>
        <dbReference type="EMBL" id="OZN25160.1"/>
    </source>
</evidence>
<evidence type="ECO:0000313" key="13">
    <source>
        <dbReference type="EMBL" id="SUU33935.1"/>
    </source>
</evidence>
<keyword evidence="3 9" id="KW-1003">Cell membrane</keyword>
<gene>
    <name evidence="9 13" type="primary">tatB</name>
    <name evidence="12" type="ORF">CFY87_05480</name>
    <name evidence="13" type="ORF">NCTC10851_00077</name>
</gene>
<evidence type="ECO:0000313" key="15">
    <source>
        <dbReference type="Proteomes" id="UP000254507"/>
    </source>
</evidence>
<comment type="subcellular location">
    <subcellularLocation>
        <location evidence="9">Cell membrane</location>
        <topology evidence="9">Single-pass membrane protein</topology>
    </subcellularLocation>
    <subcellularLocation>
        <location evidence="1">Membrane</location>
        <topology evidence="1">Single-pass membrane protein</topology>
    </subcellularLocation>
</comment>
<dbReference type="Proteomes" id="UP000215738">
    <property type="component" value="Unassembled WGS sequence"/>
</dbReference>
<comment type="function">
    <text evidence="9">Part of the twin-arginine translocation (Tat) system that transports large folded proteins containing a characteristic twin-arginine motif in their signal peptide across membranes. Together with TatC, TatB is part of a receptor directly interacting with Tat signal peptides. TatB may form an oligomeric binding site that transiently accommodates folded Tat precursor proteins before their translocation.</text>
</comment>
<comment type="subunit">
    <text evidence="9">The Tat system comprises two distinct complexes: a TatABC complex, containing multiple copies of TatA, TatB and TatC subunits, and a separate TatA complex, containing only TatA subunits. Substrates initially bind to the TatABC complex, which probably triggers association of the separate TatA complex to form the active translocon.</text>
</comment>
<dbReference type="PRINTS" id="PR01506">
    <property type="entry name" value="TATBPROTEIN"/>
</dbReference>
<keyword evidence="10" id="KW-0175">Coiled coil</keyword>
<protein>
    <recommendedName>
        <fullName evidence="9">Sec-independent protein translocase protein TatB</fullName>
    </recommendedName>
</protein>
<reference evidence="12 14" key="1">
    <citation type="submission" date="2017-07" db="EMBL/GenBank/DDBJ databases">
        <title>Virulence factors identified in Actinobacillus seminis.</title>
        <authorList>
            <person name="Negrete-Abascal E."/>
            <person name="Vaca-Pacheco S."/>
            <person name="Montes-Garcia F."/>
            <person name="Leyto-Gil A.M."/>
            <person name="Fragoso-Garcia E."/>
            <person name="Carvente-Garcia R."/>
            <person name="Perez-Agueros S."/>
            <person name="Castelan-Sanchez H.G."/>
            <person name="Garcia-Molina A."/>
            <person name="Villamar T.E."/>
            <person name="Vazquez-Cruz C."/>
        </authorList>
    </citation>
    <scope>NUCLEOTIDE SEQUENCE [LARGE SCALE GENOMIC DNA]</scope>
    <source>
        <strain evidence="12 14">ATCC 15768</strain>
    </source>
</reference>
<evidence type="ECO:0000256" key="11">
    <source>
        <dbReference type="SAM" id="MobiDB-lite"/>
    </source>
</evidence>
<keyword evidence="14" id="KW-1185">Reference proteome</keyword>